<evidence type="ECO:0000313" key="2">
    <source>
        <dbReference type="EMBL" id="KAK9717146.1"/>
    </source>
</evidence>
<sequence length="128" mass="14501">MVAFIRGQYCLPVFLLIVLWNELGLSDSSNRELIPTQLVRAATSINMVAFIRGQYCLPVFLLIVLWNELGLSDSSNRELIPTQLVRAARSFVTKFLESFPSLNLNQIAIKILQVKYKNFITNLPPICS</sequence>
<dbReference type="EMBL" id="JASPKY010000246">
    <property type="protein sequence ID" value="KAK9717146.1"/>
    <property type="molecule type" value="Genomic_DNA"/>
</dbReference>
<accession>A0AAW1KFB6</accession>
<feature type="signal peptide" evidence="1">
    <location>
        <begin position="1"/>
        <end position="26"/>
    </location>
</feature>
<evidence type="ECO:0000313" key="3">
    <source>
        <dbReference type="Proteomes" id="UP001458880"/>
    </source>
</evidence>
<feature type="chain" id="PRO_5043598218" evidence="1">
    <location>
        <begin position="27"/>
        <end position="128"/>
    </location>
</feature>
<keyword evidence="1" id="KW-0732">Signal</keyword>
<dbReference type="AlphaFoldDB" id="A0AAW1KFB6"/>
<name>A0AAW1KFB6_POPJA</name>
<evidence type="ECO:0000256" key="1">
    <source>
        <dbReference type="SAM" id="SignalP"/>
    </source>
</evidence>
<proteinExistence type="predicted"/>
<gene>
    <name evidence="2" type="ORF">QE152_g24316</name>
</gene>
<organism evidence="2 3">
    <name type="scientific">Popillia japonica</name>
    <name type="common">Japanese beetle</name>
    <dbReference type="NCBI Taxonomy" id="7064"/>
    <lineage>
        <taxon>Eukaryota</taxon>
        <taxon>Metazoa</taxon>
        <taxon>Ecdysozoa</taxon>
        <taxon>Arthropoda</taxon>
        <taxon>Hexapoda</taxon>
        <taxon>Insecta</taxon>
        <taxon>Pterygota</taxon>
        <taxon>Neoptera</taxon>
        <taxon>Endopterygota</taxon>
        <taxon>Coleoptera</taxon>
        <taxon>Polyphaga</taxon>
        <taxon>Scarabaeiformia</taxon>
        <taxon>Scarabaeidae</taxon>
        <taxon>Rutelinae</taxon>
        <taxon>Popillia</taxon>
    </lineage>
</organism>
<reference evidence="2 3" key="1">
    <citation type="journal article" date="2024" name="BMC Genomics">
        <title>De novo assembly and annotation of Popillia japonica's genome with initial clues to its potential as an invasive pest.</title>
        <authorList>
            <person name="Cucini C."/>
            <person name="Boschi S."/>
            <person name="Funari R."/>
            <person name="Cardaioli E."/>
            <person name="Iannotti N."/>
            <person name="Marturano G."/>
            <person name="Paoli F."/>
            <person name="Bruttini M."/>
            <person name="Carapelli A."/>
            <person name="Frati F."/>
            <person name="Nardi F."/>
        </authorList>
    </citation>
    <scope>NUCLEOTIDE SEQUENCE [LARGE SCALE GENOMIC DNA]</scope>
    <source>
        <strain evidence="2">DMR45628</strain>
    </source>
</reference>
<dbReference type="Proteomes" id="UP001458880">
    <property type="component" value="Unassembled WGS sequence"/>
</dbReference>
<keyword evidence="3" id="KW-1185">Reference proteome</keyword>
<protein>
    <submittedName>
        <fullName evidence="2">Uncharacterized protein</fullName>
    </submittedName>
</protein>
<comment type="caution">
    <text evidence="2">The sequence shown here is derived from an EMBL/GenBank/DDBJ whole genome shotgun (WGS) entry which is preliminary data.</text>
</comment>